<evidence type="ECO:0000259" key="5">
    <source>
        <dbReference type="PROSITE" id="PS50279"/>
    </source>
</evidence>
<reference evidence="6 7" key="1">
    <citation type="submission" date="2018-11" db="EMBL/GenBank/DDBJ databases">
        <authorList>
            <consortium name="Pathogen Informatics"/>
        </authorList>
    </citation>
    <scope>NUCLEOTIDE SEQUENCE [LARGE SCALE GENOMIC DNA]</scope>
</reference>
<keyword evidence="4" id="KW-1015">Disulfide bond</keyword>
<dbReference type="GO" id="GO:0048019">
    <property type="term" value="F:receptor antagonist activity"/>
    <property type="evidence" value="ECO:0007669"/>
    <property type="project" value="TreeGrafter"/>
</dbReference>
<comment type="subcellular location">
    <subcellularLocation>
        <location evidence="1">Secreted</location>
    </subcellularLocation>
</comment>
<dbReference type="PANTHER" id="PTHR45938:SF11">
    <property type="entry name" value="WAP, KAZAL, IMMUNOGLOBULIN, KUNITZ AND NTR DOMAIN-CONTAINING PROTEIN 2-LIKE"/>
    <property type="match status" value="1"/>
</dbReference>
<evidence type="ECO:0000256" key="3">
    <source>
        <dbReference type="ARBA" id="ARBA00022729"/>
    </source>
</evidence>
<keyword evidence="3" id="KW-0732">Signal</keyword>
<evidence type="ECO:0000256" key="1">
    <source>
        <dbReference type="ARBA" id="ARBA00004613"/>
    </source>
</evidence>
<accession>A0A3P7GJ92</accession>
<dbReference type="SUPFAM" id="SSF57362">
    <property type="entry name" value="BPTI-like"/>
    <property type="match status" value="2"/>
</dbReference>
<dbReference type="PRINTS" id="PR00759">
    <property type="entry name" value="BASICPTASE"/>
</dbReference>
<evidence type="ECO:0000313" key="7">
    <source>
        <dbReference type="Proteomes" id="UP000274429"/>
    </source>
</evidence>
<dbReference type="PROSITE" id="PS50279">
    <property type="entry name" value="BPTI_KUNITZ_2"/>
    <property type="match status" value="2"/>
</dbReference>
<dbReference type="EMBL" id="UYWX01002509">
    <property type="protein sequence ID" value="VDM22718.1"/>
    <property type="molecule type" value="Genomic_DNA"/>
</dbReference>
<keyword evidence="2" id="KW-0964">Secreted</keyword>
<dbReference type="CDD" id="cd00109">
    <property type="entry name" value="Kunitz-type"/>
    <property type="match status" value="2"/>
</dbReference>
<dbReference type="SMART" id="SM00131">
    <property type="entry name" value="KU"/>
    <property type="match status" value="2"/>
</dbReference>
<dbReference type="OrthoDB" id="4473401at2759"/>
<dbReference type="GO" id="GO:0005615">
    <property type="term" value="C:extracellular space"/>
    <property type="evidence" value="ECO:0007669"/>
    <property type="project" value="TreeGrafter"/>
</dbReference>
<evidence type="ECO:0000256" key="2">
    <source>
        <dbReference type="ARBA" id="ARBA00022525"/>
    </source>
</evidence>
<dbReference type="Gene3D" id="4.10.410.10">
    <property type="entry name" value="Pancreatic trypsin inhibitor Kunitz domain"/>
    <property type="match status" value="2"/>
</dbReference>
<protein>
    <recommendedName>
        <fullName evidence="5">BPTI/Kunitz inhibitor domain-containing protein</fullName>
    </recommendedName>
</protein>
<dbReference type="GO" id="GO:0004867">
    <property type="term" value="F:serine-type endopeptidase inhibitor activity"/>
    <property type="evidence" value="ECO:0007669"/>
    <property type="project" value="InterPro"/>
</dbReference>
<gene>
    <name evidence="6" type="ORF">TTAC_LOCUS3481</name>
</gene>
<dbReference type="Pfam" id="PF00014">
    <property type="entry name" value="Kunitz_BPTI"/>
    <property type="match status" value="2"/>
</dbReference>
<keyword evidence="7" id="KW-1185">Reference proteome</keyword>
<feature type="domain" description="BPTI/Kunitz inhibitor" evidence="5">
    <location>
        <begin position="10"/>
        <end position="60"/>
    </location>
</feature>
<dbReference type="GO" id="GO:0050431">
    <property type="term" value="F:transforming growth factor beta binding"/>
    <property type="evidence" value="ECO:0007669"/>
    <property type="project" value="TreeGrafter"/>
</dbReference>
<dbReference type="InterPro" id="IPR002223">
    <property type="entry name" value="Kunitz_BPTI"/>
</dbReference>
<organism evidence="6 7">
    <name type="scientific">Hydatigena taeniaeformis</name>
    <name type="common">Feline tapeworm</name>
    <name type="synonym">Taenia taeniaeformis</name>
    <dbReference type="NCBI Taxonomy" id="6205"/>
    <lineage>
        <taxon>Eukaryota</taxon>
        <taxon>Metazoa</taxon>
        <taxon>Spiralia</taxon>
        <taxon>Lophotrochozoa</taxon>
        <taxon>Platyhelminthes</taxon>
        <taxon>Cestoda</taxon>
        <taxon>Eucestoda</taxon>
        <taxon>Cyclophyllidea</taxon>
        <taxon>Taeniidae</taxon>
        <taxon>Hydatigera</taxon>
    </lineage>
</organism>
<dbReference type="InterPro" id="IPR036880">
    <property type="entry name" value="Kunitz_BPTI_sf"/>
</dbReference>
<proteinExistence type="predicted"/>
<evidence type="ECO:0000256" key="4">
    <source>
        <dbReference type="ARBA" id="ARBA00023157"/>
    </source>
</evidence>
<dbReference type="AlphaFoldDB" id="A0A3P7GJ92"/>
<name>A0A3P7GJ92_HYDTA</name>
<evidence type="ECO:0000313" key="6">
    <source>
        <dbReference type="EMBL" id="VDM22718.1"/>
    </source>
</evidence>
<sequence length="188" mass="21424">MFSLRVPDKCFLPLITGTCGSTQTRFGFYPPTQRCEEYNYSGCGGNENSFETRLDCETVCNGIPSRQIHIDTHFIILMRSEICFLPIRTGPCHTRSTRYGYFPPLRRCVRYSYGGCRGTLNNFLTEVECKQLCKGIPLRGMLHLSSFPPPPKGGKCMLRLHLKAHMVFFLSHQCSRLDTEFSFRNGSA</sequence>
<dbReference type="PANTHER" id="PTHR45938">
    <property type="entry name" value="ACP24A4-RELATED"/>
    <property type="match status" value="1"/>
</dbReference>
<feature type="domain" description="BPTI/Kunitz inhibitor" evidence="5">
    <location>
        <begin position="83"/>
        <end position="133"/>
    </location>
</feature>
<dbReference type="Proteomes" id="UP000274429">
    <property type="component" value="Unassembled WGS sequence"/>
</dbReference>